<name>A0AAW0FBT7_9APHY</name>
<evidence type="ECO:0000313" key="3">
    <source>
        <dbReference type="Proteomes" id="UP001385951"/>
    </source>
</evidence>
<dbReference type="Proteomes" id="UP001385951">
    <property type="component" value="Unassembled WGS sequence"/>
</dbReference>
<gene>
    <name evidence="2" type="ORF">QCA50_018025</name>
</gene>
<evidence type="ECO:0000256" key="1">
    <source>
        <dbReference type="SAM" id="MobiDB-lite"/>
    </source>
</evidence>
<evidence type="ECO:0000313" key="2">
    <source>
        <dbReference type="EMBL" id="KAK7678885.1"/>
    </source>
</evidence>
<feature type="region of interest" description="Disordered" evidence="1">
    <location>
        <begin position="24"/>
        <end position="72"/>
    </location>
</feature>
<dbReference type="EMBL" id="JASBNA010000065">
    <property type="protein sequence ID" value="KAK7678885.1"/>
    <property type="molecule type" value="Genomic_DNA"/>
</dbReference>
<comment type="caution">
    <text evidence="2">The sequence shown here is derived from an EMBL/GenBank/DDBJ whole genome shotgun (WGS) entry which is preliminary data.</text>
</comment>
<proteinExistence type="predicted"/>
<accession>A0AAW0FBT7</accession>
<reference evidence="2 3" key="1">
    <citation type="submission" date="2022-09" db="EMBL/GenBank/DDBJ databases">
        <authorList>
            <person name="Palmer J.M."/>
        </authorList>
    </citation>
    <scope>NUCLEOTIDE SEQUENCE [LARGE SCALE GENOMIC DNA]</scope>
    <source>
        <strain evidence="2 3">DSM 7382</strain>
    </source>
</reference>
<protein>
    <submittedName>
        <fullName evidence="2">Uncharacterized protein</fullName>
    </submittedName>
</protein>
<keyword evidence="3" id="KW-1185">Reference proteome</keyword>
<organism evidence="2 3">
    <name type="scientific">Cerrena zonata</name>
    <dbReference type="NCBI Taxonomy" id="2478898"/>
    <lineage>
        <taxon>Eukaryota</taxon>
        <taxon>Fungi</taxon>
        <taxon>Dikarya</taxon>
        <taxon>Basidiomycota</taxon>
        <taxon>Agaricomycotina</taxon>
        <taxon>Agaricomycetes</taxon>
        <taxon>Polyporales</taxon>
        <taxon>Cerrenaceae</taxon>
        <taxon>Cerrena</taxon>
    </lineage>
</organism>
<sequence length="72" mass="7561">MGSFSVVPAHVPYFDSGSQTSTAPFNVFPFTHLPDTTSADRKGNARETPAIPPPKFTPNSPEARPSDSSAAA</sequence>
<dbReference type="AlphaFoldDB" id="A0AAW0FBT7"/>